<dbReference type="Proteomes" id="UP000698752">
    <property type="component" value="Unassembled WGS sequence"/>
</dbReference>
<accession>A0ABS5EIJ1</accession>
<dbReference type="RefSeq" id="WP_211869126.1">
    <property type="nucleotide sequence ID" value="NZ_JAAEDI010000012.1"/>
</dbReference>
<dbReference type="EMBL" id="JAAEDI010000012">
    <property type="protein sequence ID" value="MBR0650457.1"/>
    <property type="molecule type" value="Genomic_DNA"/>
</dbReference>
<dbReference type="PROSITE" id="PS50878">
    <property type="entry name" value="RT_POL"/>
    <property type="match status" value="1"/>
</dbReference>
<name>A0ABS5EIJ1_9PROT</name>
<feature type="domain" description="Reverse transcriptase" evidence="1">
    <location>
        <begin position="1"/>
        <end position="280"/>
    </location>
</feature>
<gene>
    <name evidence="2" type="ORF">GXW78_12345</name>
</gene>
<proteinExistence type="predicted"/>
<reference evidence="3" key="1">
    <citation type="journal article" date="2021" name="Syst. Appl. Microbiol.">
        <title>Roseomonas hellenica sp. nov., isolated from roots of wild-growing Alkanna tinctoria.</title>
        <authorList>
            <person name="Rat A."/>
            <person name="Naranjo H.D."/>
            <person name="Lebbe L."/>
            <person name="Cnockaert M."/>
            <person name="Krigas N."/>
            <person name="Grigoriadou K."/>
            <person name="Maloupa E."/>
            <person name="Willems A."/>
        </authorList>
    </citation>
    <scope>NUCLEOTIDE SEQUENCE [LARGE SCALE GENOMIC DNA]</scope>
    <source>
        <strain evidence="3">LMG 31159</strain>
    </source>
</reference>
<dbReference type="Pfam" id="PF00078">
    <property type="entry name" value="RVT_1"/>
    <property type="match status" value="1"/>
</dbReference>
<evidence type="ECO:0000259" key="1">
    <source>
        <dbReference type="PROSITE" id="PS50878"/>
    </source>
</evidence>
<comment type="caution">
    <text evidence="2">The sequence shown here is derived from an EMBL/GenBank/DDBJ whole genome shotgun (WGS) entry which is preliminary data.</text>
</comment>
<evidence type="ECO:0000313" key="2">
    <source>
        <dbReference type="EMBL" id="MBR0650457.1"/>
    </source>
</evidence>
<evidence type="ECO:0000313" key="3">
    <source>
        <dbReference type="Proteomes" id="UP000698752"/>
    </source>
</evidence>
<keyword evidence="3" id="KW-1185">Reference proteome</keyword>
<protein>
    <recommendedName>
        <fullName evidence="1">Reverse transcriptase domain-containing protein</fullName>
    </recommendedName>
</protein>
<organism evidence="2 3">
    <name type="scientific">Neoroseomonas terrae</name>
    <dbReference type="NCBI Taxonomy" id="424799"/>
    <lineage>
        <taxon>Bacteria</taxon>
        <taxon>Pseudomonadati</taxon>
        <taxon>Pseudomonadota</taxon>
        <taxon>Alphaproteobacteria</taxon>
        <taxon>Acetobacterales</taxon>
        <taxon>Acetobacteraceae</taxon>
        <taxon>Neoroseomonas</taxon>
    </lineage>
</organism>
<dbReference type="InterPro" id="IPR000477">
    <property type="entry name" value="RT_dom"/>
</dbReference>
<sequence>MTFRLSEASLTNAIKHLCRYGDTDVFPHLPELAFLREQENAVVKELAQLDLDTFDPVGAIEALGPKSRFSFRIVHQMPLLDTVLLLAAVVEIGPSIEAHRQPPEEHRAFSYRFALDGNGAIFSPDRTFRAWLQAQLALVKANLKIRNIISTDISDFYARVNYHRLENLLAEVAPKHGAARYILKHIKVIRAKQSFGVPVGGSAARLLAELALADTDLAIRQEGLLSTRFVDDFRIFLQAHEDPYDALALLAEQLGLSEGLSLNAAKTKVETRAEFLARLRHLVADVAEEAEGAALEALTSDIYFDDEPDAADLEALKSMNLLGFLQEEVGEEAFDMGRIKVIFRALTLAKPSEAVEYIRDNFTELVVFAKEMTILMQALQNDNRGCFADLTETVIDTILSPPSSSIQTIKTWLMELFVRGVVPIDASGVKRLETLSSPLDRRQLHLIRGRIRDRLYFRRGKTGFGQLSDMEQSCFVWGASCLPKDEFESWLTMAKSIFARPLGALYLKWAEQQRGKLFAKLETPTDDHQE</sequence>